<dbReference type="GeneID" id="93098902"/>
<evidence type="ECO:0000313" key="1">
    <source>
        <dbReference type="EMBL" id="QRO48515.1"/>
    </source>
</evidence>
<sequence>MFFPANYSFRERKDLQEMHFKTEGTGSTAYIRTSKVHAATRRTTKDEMTLMSIQEGK</sequence>
<protein>
    <submittedName>
        <fullName evidence="1">Uncharacterized protein</fullName>
    </submittedName>
</protein>
<dbReference type="EMBL" id="CP069450">
    <property type="protein sequence ID" value="QRO48515.1"/>
    <property type="molecule type" value="Genomic_DNA"/>
</dbReference>
<dbReference type="Proteomes" id="UP000654720">
    <property type="component" value="Chromosome"/>
</dbReference>
<organism evidence="1 2">
    <name type="scientific">Butyricimonas virosa</name>
    <dbReference type="NCBI Taxonomy" id="544645"/>
    <lineage>
        <taxon>Bacteria</taxon>
        <taxon>Pseudomonadati</taxon>
        <taxon>Bacteroidota</taxon>
        <taxon>Bacteroidia</taxon>
        <taxon>Bacteroidales</taxon>
        <taxon>Odoribacteraceae</taxon>
        <taxon>Butyricimonas</taxon>
    </lineage>
</organism>
<gene>
    <name evidence="1" type="ORF">I6J59_11125</name>
</gene>
<evidence type="ECO:0000313" key="2">
    <source>
        <dbReference type="Proteomes" id="UP000654720"/>
    </source>
</evidence>
<keyword evidence="2" id="KW-1185">Reference proteome</keyword>
<accession>A0ABX7H0K3</accession>
<name>A0ABX7H0K3_9BACT</name>
<reference evidence="1 2" key="1">
    <citation type="submission" date="2021-02" db="EMBL/GenBank/DDBJ databases">
        <title>FDA dAtabase for Regulatory Grade micrObial Sequences (FDA-ARGOS): Supporting development and validation of Infectious Disease Dx tests.</title>
        <authorList>
            <person name="Carlson P."/>
            <person name="Fischbach M."/>
            <person name="Hastie J."/>
            <person name="Bilen M."/>
            <person name="Cheng A."/>
            <person name="Tallon L."/>
            <person name="Sadzewicz L."/>
            <person name="Zhao X."/>
            <person name="Boylan J."/>
            <person name="Ott S."/>
            <person name="Bowen H."/>
            <person name="Vavikolanu K."/>
            <person name="Mehta A."/>
            <person name="Aluvathingal J."/>
            <person name="Nadendla S."/>
            <person name="Yan Y."/>
            <person name="Sichtig H."/>
        </authorList>
    </citation>
    <scope>NUCLEOTIDE SEQUENCE [LARGE SCALE GENOMIC DNA]</scope>
    <source>
        <strain evidence="1 2">FDAARGOS_1229</strain>
    </source>
</reference>
<dbReference type="RefSeq" id="WP_167330650.1">
    <property type="nucleotide sequence ID" value="NZ_CP069450.1"/>
</dbReference>
<proteinExistence type="predicted"/>